<evidence type="ECO:0000313" key="1">
    <source>
        <dbReference type="EMBL" id="VAW61875.1"/>
    </source>
</evidence>
<evidence type="ECO:0008006" key="2">
    <source>
        <dbReference type="Google" id="ProtNLM"/>
    </source>
</evidence>
<name>A0A3B0X0R8_9ZZZZ</name>
<dbReference type="AlphaFoldDB" id="A0A3B0X0R8"/>
<dbReference type="InterPro" id="IPR021363">
    <property type="entry name" value="DUF2835"/>
</dbReference>
<sequence length="72" mass="8341">MQVMRFSLSISTEQYQAYYKGSAKFVRVQTEDGRSLKFPASELQKFVTHDGIQGRFEIVFNAQHKLVALNRL</sequence>
<proteinExistence type="predicted"/>
<reference evidence="1" key="1">
    <citation type="submission" date="2018-06" db="EMBL/GenBank/DDBJ databases">
        <authorList>
            <person name="Zhirakovskaya E."/>
        </authorList>
    </citation>
    <scope>NUCLEOTIDE SEQUENCE</scope>
</reference>
<protein>
    <recommendedName>
        <fullName evidence="2">DUF2835 domain-containing protein</fullName>
    </recommendedName>
</protein>
<dbReference type="Pfam" id="PF11197">
    <property type="entry name" value="DUF2835"/>
    <property type="match status" value="1"/>
</dbReference>
<dbReference type="EMBL" id="UOFH01000199">
    <property type="protein sequence ID" value="VAW61875.1"/>
    <property type="molecule type" value="Genomic_DNA"/>
</dbReference>
<organism evidence="1">
    <name type="scientific">hydrothermal vent metagenome</name>
    <dbReference type="NCBI Taxonomy" id="652676"/>
    <lineage>
        <taxon>unclassified sequences</taxon>
        <taxon>metagenomes</taxon>
        <taxon>ecological metagenomes</taxon>
    </lineage>
</organism>
<gene>
    <name evidence="1" type="ORF">MNBD_GAMMA08-2252</name>
</gene>
<accession>A0A3B0X0R8</accession>